<organism evidence="1">
    <name type="scientific">Siphoviridae sp. cteHV32</name>
    <dbReference type="NCBI Taxonomy" id="2825588"/>
    <lineage>
        <taxon>Viruses</taxon>
        <taxon>Duplodnaviria</taxon>
        <taxon>Heunggongvirae</taxon>
        <taxon>Uroviricota</taxon>
        <taxon>Caudoviricetes</taxon>
    </lineage>
</organism>
<protein>
    <submittedName>
        <fullName evidence="1">Uncharacterized protein</fullName>
    </submittedName>
</protein>
<sequence>MVPAGFDSRQRPFILTPGSHGYREERKDMKKKSSYIAVQVTENGKNYAYAVKVSESDNLLSKLAIKDITAANLCSTKKEAEEVVTAWNESFKNNGSFMFGEVFY</sequence>
<proteinExistence type="predicted"/>
<evidence type="ECO:0000313" key="1">
    <source>
        <dbReference type="EMBL" id="DAE18292.1"/>
    </source>
</evidence>
<name>A0A8S5QIB9_9CAUD</name>
<reference evidence="1" key="1">
    <citation type="journal article" date="2021" name="Proc. Natl. Acad. Sci. U.S.A.">
        <title>A Catalog of Tens of Thousands of Viruses from Human Metagenomes Reveals Hidden Associations with Chronic Diseases.</title>
        <authorList>
            <person name="Tisza M.J."/>
            <person name="Buck C.B."/>
        </authorList>
    </citation>
    <scope>NUCLEOTIDE SEQUENCE</scope>
    <source>
        <strain evidence="1">CteHV32</strain>
    </source>
</reference>
<accession>A0A8S5QIB9</accession>
<dbReference type="EMBL" id="BK015653">
    <property type="protein sequence ID" value="DAE18292.1"/>
    <property type="molecule type" value="Genomic_DNA"/>
</dbReference>